<dbReference type="EMBL" id="CP126214">
    <property type="protein sequence ID" value="WIA16652.1"/>
    <property type="molecule type" value="Genomic_DNA"/>
</dbReference>
<gene>
    <name evidence="2" type="ORF">OEZ85_013315</name>
</gene>
<dbReference type="Proteomes" id="UP001244341">
    <property type="component" value="Chromosome 7b"/>
</dbReference>
<evidence type="ECO:0000313" key="2">
    <source>
        <dbReference type="EMBL" id="WIA16652.1"/>
    </source>
</evidence>
<keyword evidence="1" id="KW-1133">Transmembrane helix</keyword>
<organism evidence="2 3">
    <name type="scientific">Tetradesmus obliquus</name>
    <name type="common">Green alga</name>
    <name type="synonym">Acutodesmus obliquus</name>
    <dbReference type="NCBI Taxonomy" id="3088"/>
    <lineage>
        <taxon>Eukaryota</taxon>
        <taxon>Viridiplantae</taxon>
        <taxon>Chlorophyta</taxon>
        <taxon>core chlorophytes</taxon>
        <taxon>Chlorophyceae</taxon>
        <taxon>CS clade</taxon>
        <taxon>Sphaeropleales</taxon>
        <taxon>Scenedesmaceae</taxon>
        <taxon>Tetradesmus</taxon>
    </lineage>
</organism>
<feature type="transmembrane region" description="Helical" evidence="1">
    <location>
        <begin position="116"/>
        <end position="137"/>
    </location>
</feature>
<feature type="transmembrane region" description="Helical" evidence="1">
    <location>
        <begin position="85"/>
        <end position="109"/>
    </location>
</feature>
<reference evidence="2 3" key="1">
    <citation type="submission" date="2023-05" db="EMBL/GenBank/DDBJ databases">
        <title>A 100% complete, gapless, phased diploid assembly of the Scenedesmus obliquus UTEX 3031 genome.</title>
        <authorList>
            <person name="Biondi T.C."/>
            <person name="Hanschen E.R."/>
            <person name="Kwon T."/>
            <person name="Eng W."/>
            <person name="Kruse C.P.S."/>
            <person name="Koehler S.I."/>
            <person name="Kunde Y."/>
            <person name="Gleasner C.D."/>
            <person name="You Mak K.T."/>
            <person name="Polle J."/>
            <person name="Hovde B.T."/>
            <person name="Starkenburg S.R."/>
        </authorList>
    </citation>
    <scope>NUCLEOTIDE SEQUENCE [LARGE SCALE GENOMIC DNA]</scope>
    <source>
        <strain evidence="2 3">DOE0152z</strain>
    </source>
</reference>
<keyword evidence="1" id="KW-0812">Transmembrane</keyword>
<proteinExistence type="predicted"/>
<feature type="transmembrane region" description="Helical" evidence="1">
    <location>
        <begin position="12"/>
        <end position="34"/>
    </location>
</feature>
<name>A0ABY8U8C1_TETOB</name>
<feature type="transmembrane region" description="Helical" evidence="1">
    <location>
        <begin position="149"/>
        <end position="173"/>
    </location>
</feature>
<keyword evidence="1" id="KW-0472">Membrane</keyword>
<evidence type="ECO:0008006" key="4">
    <source>
        <dbReference type="Google" id="ProtNLM"/>
    </source>
</evidence>
<accession>A0ABY8U8C1</accession>
<sequence>MAKEGFAPIRSALGAFLALAFMAWILSLIGLAGLQRSCYDISTLGQATSGLSTGGESTSPFASNLALTGIRGLNRSLECSDVYRYYWFMLAFELVTLIGLSVLAAVGLLAASALSWLAWLTVLTLLFIQGADTFLAIKNIPYGLGGRNYAYSRLCATGWIIIALANLALIFLLGWRPRKLRGGAGGPIKY</sequence>
<keyword evidence="3" id="KW-1185">Reference proteome</keyword>
<evidence type="ECO:0000313" key="3">
    <source>
        <dbReference type="Proteomes" id="UP001244341"/>
    </source>
</evidence>
<protein>
    <recommendedName>
        <fullName evidence="4">Pali-domain-containing protein</fullName>
    </recommendedName>
</protein>
<evidence type="ECO:0000256" key="1">
    <source>
        <dbReference type="SAM" id="Phobius"/>
    </source>
</evidence>